<name>A0A9R0K5Q2_SPIOL</name>
<evidence type="ECO:0000313" key="4">
    <source>
        <dbReference type="RefSeq" id="XP_021859465.1"/>
    </source>
</evidence>
<dbReference type="InterPro" id="IPR007700">
    <property type="entry name" value="DUF668"/>
</dbReference>
<reference evidence="4" key="2">
    <citation type="submission" date="2025-08" db="UniProtKB">
        <authorList>
            <consortium name="RefSeq"/>
        </authorList>
    </citation>
    <scope>IDENTIFICATION</scope>
    <source>
        <tissue evidence="4">Leaf</tissue>
    </source>
</reference>
<evidence type="ECO:0000259" key="2">
    <source>
        <dbReference type="Pfam" id="PF11961"/>
    </source>
</evidence>
<proteinExistence type="predicted"/>
<dbReference type="KEGG" id="soe:110798587"/>
<organism evidence="3 4">
    <name type="scientific">Spinacia oleracea</name>
    <name type="common">Spinach</name>
    <dbReference type="NCBI Taxonomy" id="3562"/>
    <lineage>
        <taxon>Eukaryota</taxon>
        <taxon>Viridiplantae</taxon>
        <taxon>Streptophyta</taxon>
        <taxon>Embryophyta</taxon>
        <taxon>Tracheophyta</taxon>
        <taxon>Spermatophyta</taxon>
        <taxon>Magnoliopsida</taxon>
        <taxon>eudicotyledons</taxon>
        <taxon>Gunneridae</taxon>
        <taxon>Pentapetalae</taxon>
        <taxon>Caryophyllales</taxon>
        <taxon>Chenopodiaceae</taxon>
        <taxon>Chenopodioideae</taxon>
        <taxon>Anserineae</taxon>
        <taxon>Spinacia</taxon>
    </lineage>
</organism>
<gene>
    <name evidence="4" type="primary">LOC110798587</name>
</gene>
<keyword evidence="3" id="KW-1185">Reference proteome</keyword>
<dbReference type="InterPro" id="IPR021864">
    <property type="entry name" value="DUF3475"/>
</dbReference>
<dbReference type="PANTHER" id="PTHR31730">
    <property type="entry name" value="OS01G0873900 PROTEIN"/>
    <property type="match status" value="1"/>
</dbReference>
<dbReference type="Pfam" id="PF11961">
    <property type="entry name" value="DUF3475"/>
    <property type="match status" value="1"/>
</dbReference>
<evidence type="ECO:0000313" key="3">
    <source>
        <dbReference type="Proteomes" id="UP000813463"/>
    </source>
</evidence>
<dbReference type="RefSeq" id="XP_021859465.1">
    <property type="nucleotide sequence ID" value="XM_022003773.2"/>
</dbReference>
<dbReference type="OrthoDB" id="2020544at2759"/>
<dbReference type="Pfam" id="PF05003">
    <property type="entry name" value="DUF668"/>
    <property type="match status" value="1"/>
</dbReference>
<sequence length="595" mass="66717">MGLLCSKSLNGEKVNVDADLCAVGGGVHSSNKWTSKQTDLAVEPKRGSLEEQLLDLDDRQPEEHYLNHVHCNNRMDNNLDDYYDGIPRIPTSLSHKSRSMRSTQAAVEKVSEMSVRLGRAGTMGLEKAVEVLDVLGSSVTDLHSRSGFASGVLSRGTKISILAFEVANTIMKGACLMHSLSESRVCHLKEEVLPSEAVQKLVSKNMDELLSIVASDKREELAIFSGEVIRFGNRCKDPQWHNLDRYFLKQSREVVPRMQLKEDAESVTQQLLILVQYTAELYHELHSLHRFEQDFQGKSRVEELKKQKKLVNKLKKRSIWSRSLEEIMEKLVDVVLFLHMEIRNNFDSDGQLEDTIATVEDPVGKFQQLGPAGLALHYANIVLQIDGIVARSNSMPANARESLYQSLPPSIKSSLRSKLQSFHVNEELSLPDIKAEMEKTLEWLVPIASNTVKSHHGFGWVGEWANSGFEASDTSAEKADVIRIETLYHADKVKTEAYITDQLVWLHHLVSQSRISSISFSIKSVTKPPTLLHKRKQASELTTCNEQSNKPTADEHQILNVSAVENQTPEINKSQSLDVIKEEGLNVINQVNVLG</sequence>
<accession>A0A9R0K5Q2</accession>
<dbReference type="InterPro" id="IPR045021">
    <property type="entry name" value="PSI1/2/3"/>
</dbReference>
<dbReference type="PANTHER" id="PTHR31730:SF2">
    <property type="entry name" value="PROTEIN PSK SIMULATOR 3"/>
    <property type="match status" value="1"/>
</dbReference>
<dbReference type="Proteomes" id="UP000813463">
    <property type="component" value="Chromosome 4"/>
</dbReference>
<dbReference type="GO" id="GO:0045927">
    <property type="term" value="P:positive regulation of growth"/>
    <property type="evidence" value="ECO:0007669"/>
    <property type="project" value="InterPro"/>
</dbReference>
<feature type="domain" description="DUF668" evidence="1">
    <location>
        <begin position="369"/>
        <end position="453"/>
    </location>
</feature>
<evidence type="ECO:0000259" key="1">
    <source>
        <dbReference type="Pfam" id="PF05003"/>
    </source>
</evidence>
<protein>
    <submittedName>
        <fullName evidence="4">Protein PSK SIMULATOR 1</fullName>
    </submittedName>
</protein>
<dbReference type="AlphaFoldDB" id="A0A9R0K5Q2"/>
<reference evidence="3" key="1">
    <citation type="journal article" date="2021" name="Nat. Commun.">
        <title>Genomic analyses provide insights into spinach domestication and the genetic basis of agronomic traits.</title>
        <authorList>
            <person name="Cai X."/>
            <person name="Sun X."/>
            <person name="Xu C."/>
            <person name="Sun H."/>
            <person name="Wang X."/>
            <person name="Ge C."/>
            <person name="Zhang Z."/>
            <person name="Wang Q."/>
            <person name="Fei Z."/>
            <person name="Jiao C."/>
            <person name="Wang Q."/>
        </authorList>
    </citation>
    <scope>NUCLEOTIDE SEQUENCE [LARGE SCALE GENOMIC DNA]</scope>
    <source>
        <strain evidence="3">cv. Varoflay</strain>
    </source>
</reference>
<dbReference type="GeneID" id="110798587"/>
<feature type="domain" description="DUF3475" evidence="2">
    <location>
        <begin position="161"/>
        <end position="217"/>
    </location>
</feature>